<feature type="region of interest" description="Disordered" evidence="1">
    <location>
        <begin position="200"/>
        <end position="263"/>
    </location>
</feature>
<gene>
    <name evidence="2" type="ORF">UFOVP58_107</name>
</gene>
<sequence length="702" mass="80322">MIENNGNSDLATRLLASENITVVRVRSKTAWFDVKARVLNLPNWTNMSPLMEELLRAHEVGHALETPESYGEVVSGDLSLKSYINIVEDARIEKLMKRKFPGLRKVFFNGYKEFAEKDIFKLKDKVVSSLLLIDRINIHFKLGFSFGVEFTDDEMELVNRVESVETFDDVIQLSKDIYEFSKRSIRLPVVSDEENAPLMLPIQGDKAGVSGGDDDQDDYDDEPEFDDDTTIEGESSDGSSVGKDLSLTEDEEDAAEEVDPEELESVTDEALTDALEEMADVTVEHQYFDLKTEFIYDPIIPYKQVLEDTKECNIESRRKAFDTFMQESNRVVSYLVKEFEMRKAADQYQRSHVSKSGSLNVNKLHAYKLTENLFKTITVVPNGKNHGMVFLLDWSGSMENVILPTIKQVINLTMFCRRINIPFEVFAFTDGYYSNYQELSVTRDKFNLWREDKNLNKTKEIYAGQMFNLLQLFSSKMSSNEFNTMARRFTQRLPRTCNKYKLNGTPLNEALLYMKKYLPEFKHKNLIEKMSLLVLSDGGGSSLTSIGMKNYLYEQGKTVKIKNFMRDGDTVYPFTSESYTNQKALLTSIKASGVSVIGFYITRNKIADLKTALKNHYGYLRNDNQRVEELRAQIKANGYGSFKDTGHTELFLIIDKSTEVVDEEIAVDGDMSANAISKKFGKMLNSKKNSRVFLDKFIDYIA</sequence>
<proteinExistence type="predicted"/>
<reference evidence="2" key="1">
    <citation type="submission" date="2020-04" db="EMBL/GenBank/DDBJ databases">
        <authorList>
            <person name="Chiriac C."/>
            <person name="Salcher M."/>
            <person name="Ghai R."/>
            <person name="Kavagutti S V."/>
        </authorList>
    </citation>
    <scope>NUCLEOTIDE SEQUENCE</scope>
</reference>
<feature type="compositionally biased region" description="Acidic residues" evidence="1">
    <location>
        <begin position="212"/>
        <end position="235"/>
    </location>
</feature>
<dbReference type="EMBL" id="LR796186">
    <property type="protein sequence ID" value="CAB4125309.1"/>
    <property type="molecule type" value="Genomic_DNA"/>
</dbReference>
<protein>
    <submittedName>
        <fullName evidence="2">Uncharacterized protein</fullName>
    </submittedName>
</protein>
<evidence type="ECO:0000313" key="2">
    <source>
        <dbReference type="EMBL" id="CAB4125309.1"/>
    </source>
</evidence>
<feature type="compositionally biased region" description="Acidic residues" evidence="1">
    <location>
        <begin position="247"/>
        <end position="263"/>
    </location>
</feature>
<evidence type="ECO:0000256" key="1">
    <source>
        <dbReference type="SAM" id="MobiDB-lite"/>
    </source>
</evidence>
<accession>A0A6J5KZD0</accession>
<name>A0A6J5KZD0_9CAUD</name>
<organism evidence="2">
    <name type="scientific">uncultured Caudovirales phage</name>
    <dbReference type="NCBI Taxonomy" id="2100421"/>
    <lineage>
        <taxon>Viruses</taxon>
        <taxon>Duplodnaviria</taxon>
        <taxon>Heunggongvirae</taxon>
        <taxon>Uroviricota</taxon>
        <taxon>Caudoviricetes</taxon>
        <taxon>Peduoviridae</taxon>
        <taxon>Maltschvirus</taxon>
        <taxon>Maltschvirus maltsch</taxon>
    </lineage>
</organism>